<evidence type="ECO:0000313" key="4">
    <source>
        <dbReference type="Proteomes" id="UP001209570"/>
    </source>
</evidence>
<dbReference type="Proteomes" id="UP001209570">
    <property type="component" value="Unassembled WGS sequence"/>
</dbReference>
<feature type="signal peptide" evidence="2">
    <location>
        <begin position="1"/>
        <end position="17"/>
    </location>
</feature>
<evidence type="ECO:0000256" key="2">
    <source>
        <dbReference type="SAM" id="SignalP"/>
    </source>
</evidence>
<feature type="chain" id="PRO_5042252661" description="Transmembrane protein" evidence="2">
    <location>
        <begin position="18"/>
        <end position="263"/>
    </location>
</feature>
<name>A0AAD5LUC6_PYTIN</name>
<dbReference type="EMBL" id="JAKCXM010000608">
    <property type="protein sequence ID" value="KAJ0392590.1"/>
    <property type="molecule type" value="Genomic_DNA"/>
</dbReference>
<keyword evidence="1" id="KW-1133">Transmembrane helix</keyword>
<proteinExistence type="predicted"/>
<feature type="transmembrane region" description="Helical" evidence="1">
    <location>
        <begin position="57"/>
        <end position="76"/>
    </location>
</feature>
<feature type="transmembrane region" description="Helical" evidence="1">
    <location>
        <begin position="88"/>
        <end position="111"/>
    </location>
</feature>
<keyword evidence="1" id="KW-0472">Membrane</keyword>
<evidence type="ECO:0000313" key="3">
    <source>
        <dbReference type="EMBL" id="KAJ0392590.1"/>
    </source>
</evidence>
<evidence type="ECO:0008006" key="5">
    <source>
        <dbReference type="Google" id="ProtNLM"/>
    </source>
</evidence>
<keyword evidence="1" id="KW-0812">Transmembrane</keyword>
<keyword evidence="4" id="KW-1185">Reference proteome</keyword>
<gene>
    <name evidence="3" type="ORF">P43SY_004493</name>
</gene>
<organism evidence="3 4">
    <name type="scientific">Pythium insidiosum</name>
    <name type="common">Pythiosis disease agent</name>
    <dbReference type="NCBI Taxonomy" id="114742"/>
    <lineage>
        <taxon>Eukaryota</taxon>
        <taxon>Sar</taxon>
        <taxon>Stramenopiles</taxon>
        <taxon>Oomycota</taxon>
        <taxon>Peronosporomycetes</taxon>
        <taxon>Pythiales</taxon>
        <taxon>Pythiaceae</taxon>
        <taxon>Pythium</taxon>
    </lineage>
</organism>
<evidence type="ECO:0000256" key="1">
    <source>
        <dbReference type="SAM" id="Phobius"/>
    </source>
</evidence>
<comment type="caution">
    <text evidence="3">The sequence shown here is derived from an EMBL/GenBank/DDBJ whole genome shotgun (WGS) entry which is preliminary data.</text>
</comment>
<dbReference type="AlphaFoldDB" id="A0AAD5LUC6"/>
<accession>A0AAD5LUC6</accession>
<keyword evidence="2" id="KW-0732">Signal</keyword>
<sequence>MLAFVFTACFFIPFAASFQRDILLAMTRNFEFLFASLQFTLGSLCLADMLNWDTRCLALLAWLMWFHWVLLWDALLPTIRQHFRFKKVYGVPVLVAIQLGLVWIVYMLFFGAAEALDDRTLTKFKWGELDFSIRTSTFLIGRASTILTWSLRIMWRAARSQEDELVVLRGYLEYHTPLELFPVSRRVSQHIAPMEADAFDLQHSGASLREDVSVPSIQEHSQSATMSFPPVVERPRLIHQPTWLRAKLKLLAVARKRPAPVTT</sequence>
<protein>
    <recommendedName>
        <fullName evidence="5">Transmembrane protein</fullName>
    </recommendedName>
</protein>
<reference evidence="3" key="1">
    <citation type="submission" date="2021-12" db="EMBL/GenBank/DDBJ databases">
        <title>Prjna785345.</title>
        <authorList>
            <person name="Rujirawat T."/>
            <person name="Krajaejun T."/>
        </authorList>
    </citation>
    <scope>NUCLEOTIDE SEQUENCE</scope>
    <source>
        <strain evidence="3">Pi057C3</strain>
    </source>
</reference>
<feature type="transmembrane region" description="Helical" evidence="1">
    <location>
        <begin position="131"/>
        <end position="151"/>
    </location>
</feature>